<keyword evidence="3" id="KW-0378">Hydrolase</keyword>
<dbReference type="Pfam" id="PF10261">
    <property type="entry name" value="FIT"/>
    <property type="match status" value="1"/>
</dbReference>
<gene>
    <name evidence="9" type="ORF">DL89DRAFT_219831</name>
</gene>
<sequence>MTQWCFGAPLFDRVFLMTGGSCLIGPSSVPAASMRACRSAGGSWSGGHDISGHCFLLLHSTLFLVEEVIRPLPRANRSLHRTVVGVASVSLVAVWVVMLHFTAKFFHGPLELISGSVLGIAFWAAMYYRRPSTVDHLPE</sequence>
<keyword evidence="5 8" id="KW-1133">Transmembrane helix</keyword>
<evidence type="ECO:0000313" key="10">
    <source>
        <dbReference type="Proteomes" id="UP000193922"/>
    </source>
</evidence>
<accession>A0A1Y1WKG4</accession>
<dbReference type="GO" id="GO:0008654">
    <property type="term" value="P:phospholipid biosynthetic process"/>
    <property type="evidence" value="ECO:0007669"/>
    <property type="project" value="TreeGrafter"/>
</dbReference>
<keyword evidence="10" id="KW-1185">Reference proteome</keyword>
<dbReference type="AlphaFoldDB" id="A0A1Y1WKG4"/>
<evidence type="ECO:0000256" key="2">
    <source>
        <dbReference type="ARBA" id="ARBA00022692"/>
    </source>
</evidence>
<reference evidence="9 10" key="1">
    <citation type="submission" date="2016-07" db="EMBL/GenBank/DDBJ databases">
        <title>Pervasive Adenine N6-methylation of Active Genes in Fungi.</title>
        <authorList>
            <consortium name="DOE Joint Genome Institute"/>
            <person name="Mondo S.J."/>
            <person name="Dannebaum R.O."/>
            <person name="Kuo R.C."/>
            <person name="Labutti K."/>
            <person name="Haridas S."/>
            <person name="Kuo A."/>
            <person name="Salamov A."/>
            <person name="Ahrendt S.R."/>
            <person name="Lipzen A."/>
            <person name="Sullivan W."/>
            <person name="Andreopoulos W.B."/>
            <person name="Clum A."/>
            <person name="Lindquist E."/>
            <person name="Daum C."/>
            <person name="Ramamoorthy G.K."/>
            <person name="Gryganskyi A."/>
            <person name="Culley D."/>
            <person name="Magnuson J.K."/>
            <person name="James T.Y."/>
            <person name="O'Malley M.A."/>
            <person name="Stajich J.E."/>
            <person name="Spatafora J.W."/>
            <person name="Visel A."/>
            <person name="Grigoriev I.V."/>
        </authorList>
    </citation>
    <scope>NUCLEOTIDE SEQUENCE [LARGE SCALE GENOMIC DNA]</scope>
    <source>
        <strain evidence="9 10">ATCC 12442</strain>
    </source>
</reference>
<evidence type="ECO:0000313" key="9">
    <source>
        <dbReference type="EMBL" id="ORX73584.1"/>
    </source>
</evidence>
<keyword evidence="7 8" id="KW-0472">Membrane</keyword>
<dbReference type="PANTHER" id="PTHR23129:SF0">
    <property type="entry name" value="ACYL-COENZYME A DIPHOSPHATASE FITM2"/>
    <property type="match status" value="1"/>
</dbReference>
<evidence type="ECO:0000256" key="5">
    <source>
        <dbReference type="ARBA" id="ARBA00022989"/>
    </source>
</evidence>
<dbReference type="Proteomes" id="UP000193922">
    <property type="component" value="Unassembled WGS sequence"/>
</dbReference>
<keyword evidence="2 8" id="KW-0812">Transmembrane</keyword>
<protein>
    <recommendedName>
        <fullName evidence="11">Phosphatidic acid phosphatase type 2/haloperoxidase domain-containing protein</fullName>
    </recommendedName>
</protein>
<dbReference type="PANTHER" id="PTHR23129">
    <property type="entry name" value="ACYL-COENZYME A DIPHOSPHATASE FITM2"/>
    <property type="match status" value="1"/>
</dbReference>
<organism evidence="9 10">
    <name type="scientific">Linderina pennispora</name>
    <dbReference type="NCBI Taxonomy" id="61395"/>
    <lineage>
        <taxon>Eukaryota</taxon>
        <taxon>Fungi</taxon>
        <taxon>Fungi incertae sedis</taxon>
        <taxon>Zoopagomycota</taxon>
        <taxon>Kickxellomycotina</taxon>
        <taxon>Kickxellomycetes</taxon>
        <taxon>Kickxellales</taxon>
        <taxon>Kickxellaceae</taxon>
        <taxon>Linderina</taxon>
    </lineage>
</organism>
<feature type="transmembrane region" description="Helical" evidence="8">
    <location>
        <begin position="109"/>
        <end position="128"/>
    </location>
</feature>
<evidence type="ECO:0000256" key="1">
    <source>
        <dbReference type="ARBA" id="ARBA00004477"/>
    </source>
</evidence>
<dbReference type="GeneID" id="63801060"/>
<dbReference type="STRING" id="61395.A0A1Y1WKG4"/>
<name>A0A1Y1WKG4_9FUNG</name>
<feature type="transmembrane region" description="Helical" evidence="8">
    <location>
        <begin position="83"/>
        <end position="103"/>
    </location>
</feature>
<dbReference type="GO" id="GO:0010945">
    <property type="term" value="F:coenzyme A diphosphatase activity"/>
    <property type="evidence" value="ECO:0007669"/>
    <property type="project" value="InterPro"/>
</dbReference>
<dbReference type="GO" id="GO:0005789">
    <property type="term" value="C:endoplasmic reticulum membrane"/>
    <property type="evidence" value="ECO:0007669"/>
    <property type="project" value="UniProtKB-SubCell"/>
</dbReference>
<evidence type="ECO:0000256" key="3">
    <source>
        <dbReference type="ARBA" id="ARBA00022801"/>
    </source>
</evidence>
<keyword evidence="4" id="KW-0256">Endoplasmic reticulum</keyword>
<evidence type="ECO:0000256" key="6">
    <source>
        <dbReference type="ARBA" id="ARBA00023098"/>
    </source>
</evidence>
<comment type="subcellular location">
    <subcellularLocation>
        <location evidence="1">Endoplasmic reticulum membrane</location>
        <topology evidence="1">Multi-pass membrane protein</topology>
    </subcellularLocation>
</comment>
<keyword evidence="6" id="KW-0443">Lipid metabolism</keyword>
<evidence type="ECO:0000256" key="8">
    <source>
        <dbReference type="SAM" id="Phobius"/>
    </source>
</evidence>
<evidence type="ECO:0000256" key="7">
    <source>
        <dbReference type="ARBA" id="ARBA00023136"/>
    </source>
</evidence>
<dbReference type="RefSeq" id="XP_040746795.1">
    <property type="nucleotide sequence ID" value="XM_040884412.1"/>
</dbReference>
<dbReference type="InterPro" id="IPR019388">
    <property type="entry name" value="FIT"/>
</dbReference>
<proteinExistence type="predicted"/>
<dbReference type="GO" id="GO:0019915">
    <property type="term" value="P:lipid storage"/>
    <property type="evidence" value="ECO:0007669"/>
    <property type="project" value="InterPro"/>
</dbReference>
<evidence type="ECO:0000256" key="4">
    <source>
        <dbReference type="ARBA" id="ARBA00022824"/>
    </source>
</evidence>
<dbReference type="EMBL" id="MCFD01000001">
    <property type="protein sequence ID" value="ORX73584.1"/>
    <property type="molecule type" value="Genomic_DNA"/>
</dbReference>
<comment type="caution">
    <text evidence="9">The sequence shown here is derived from an EMBL/GenBank/DDBJ whole genome shotgun (WGS) entry which is preliminary data.</text>
</comment>
<dbReference type="OrthoDB" id="5579088at2759"/>
<dbReference type="GO" id="GO:0034389">
    <property type="term" value="P:lipid droplet organization"/>
    <property type="evidence" value="ECO:0007669"/>
    <property type="project" value="TreeGrafter"/>
</dbReference>
<evidence type="ECO:0008006" key="11">
    <source>
        <dbReference type="Google" id="ProtNLM"/>
    </source>
</evidence>